<feature type="region of interest" description="Disordered" evidence="6">
    <location>
        <begin position="941"/>
        <end position="1000"/>
    </location>
</feature>
<feature type="compositionally biased region" description="Polar residues" evidence="6">
    <location>
        <begin position="944"/>
        <end position="956"/>
    </location>
</feature>
<accession>A0ABM1KZA0</accession>
<dbReference type="Gene3D" id="1.20.58.60">
    <property type="match status" value="2"/>
</dbReference>
<evidence type="ECO:0000313" key="7">
    <source>
        <dbReference type="Proteomes" id="UP000694871"/>
    </source>
</evidence>
<dbReference type="InterPro" id="IPR018159">
    <property type="entry name" value="Spectrin/alpha-actinin"/>
</dbReference>
<feature type="region of interest" description="Disordered" evidence="6">
    <location>
        <begin position="2737"/>
        <end position="2774"/>
    </location>
</feature>
<keyword evidence="4" id="KW-0472">Membrane</keyword>
<dbReference type="PANTHER" id="PTHR14514:SF4">
    <property type="entry name" value="NESPRIN-2"/>
    <property type="match status" value="1"/>
</dbReference>
<evidence type="ECO:0000256" key="4">
    <source>
        <dbReference type="ARBA" id="ARBA00023136"/>
    </source>
</evidence>
<feature type="coiled-coil region" evidence="5">
    <location>
        <begin position="1070"/>
        <end position="1097"/>
    </location>
</feature>
<organism evidence="7 8">
    <name type="scientific">Gekko japonicus</name>
    <name type="common">Schlegel's Japanese gecko</name>
    <dbReference type="NCBI Taxonomy" id="146911"/>
    <lineage>
        <taxon>Eukaryota</taxon>
        <taxon>Metazoa</taxon>
        <taxon>Chordata</taxon>
        <taxon>Craniata</taxon>
        <taxon>Vertebrata</taxon>
        <taxon>Euteleostomi</taxon>
        <taxon>Lepidosauria</taxon>
        <taxon>Squamata</taxon>
        <taxon>Bifurcata</taxon>
        <taxon>Gekkota</taxon>
        <taxon>Gekkonidae</taxon>
        <taxon>Gekkoninae</taxon>
        <taxon>Gekko</taxon>
    </lineage>
</organism>
<name>A0ABM1KZA0_GEKJA</name>
<keyword evidence="3" id="KW-0677">Repeat</keyword>
<protein>
    <submittedName>
        <fullName evidence="8">Nesprin-2-like</fullName>
    </submittedName>
</protein>
<sequence length="2885" mass="328363">MALKLETETEEYADTETSREELLREWNKLHVALQERMESLKAAWAFVLPMENEWAVLCSLDKQLCEISVRQCLLTDSDLAGKRLKEMQASVADCIAKCNRLEQGSPVGGSLDPVDRQAVCVMVVKYKERFEELGDKGEAAEIDKRTEAEAESPRCGNEILKRKMRLLKSINGLKQKLNRHAVEMKSLKEISSQLSQSKEADEVTRRWTVMEALWNETKLSIAERQEQCAQAIELLKQYHSCKSCLEGITQEQERILSQQASYMGKENLQRTMAKVEMAKKEFNSHSEDIDKINQISKNLQFQLNKMKSFEEPPFENEANVIVDRWLDINERTENYCDNLGRALALWDKLLNLSGSIDLWINSELKNVEDHHLTEEELAGLEAGLQYQEKNLEEFERKVDEIQDLLSGSEPLLELQVIKSSLLNKMELIRKHLPNKSIPAELNGNTAELKGDLDLAKTQIGMTESLLKALSPSNTLEIFTKLEELHQKILQQKHHVTSLQQKTGCLNPDVIELNKQLKSVTDLFNSKKQIFQDHFSTLLNYLCKDFNDWFSGTWMSLKECFDPLETKALLEEKLEQLRSFLAFEGKGDDIHEVETLLSKVKNYLTKATVNQLSIWVRDQEAEVQRLTSKCQAREKELQATLQQFARLEEDFSALEEWLSLQEEKGQEGQKDNPELEHFYQILLKQREPFDSLAWLASSLRQSGFSSDEVVLESTELVDRYKTLLSHVRKNLGVSQALSVEEKNFEELAQSTLSWVQRVKDSISELMYEEAKMPLEEKNMAKLLEGHDEERQRCEELAMRLRATLKEVLAPSDRAQKQVQQNPLGPMERMLQEIVALVESVKQKPSLLQQKFIKDGTDTPQCQPKKRFKSKHEWTEQEAWSIHNDAVKQNNGFSDKTKTQEVIDKTRETDKLVISDIPIAATEDSNLEEGLVEWQERSGLKGSLVESDNLQRSTSQSGKRAKKSRQAPADNRLTDKARPRQQGYQKQLQATGGRSEAPQTTLPLMNGKVMGADLVPSRATHQSPESKGSVVEGVSQKGLAPPENQAIAKYTEMKQKVNDMKIQVAELDVVLVNDQLGEIEHLRIQLEQQKAEALLLSQEECLTATQVSKTHLQDPHSLVSGWDRLLEDLMTIQEAKRHQFHLVNNYQERLAAVRSSMKRLSAGKDHIKTRGPVEGAVLLESIQKCLASVKKERDLLNDLKAQQEYLSRYLKDMDKELMQSQVEEAEQWWDESEHSLQRKQLQVTAEASEFKLLMSKAQALQRSLEQQYHLRTGLSVPSGEANAHPASLAVELQTLKHGAVVFKRDAEMQMKRMWSDAEKGALENAMNDLQNQVEELEQLTPREEVWFAGSSPRSYELMKRIEEAVLWVGVKALHLDEQAALFPDDMVSQIENCQAMIGEAKDKEPALTQLVNEARNMASHLEPGDASGLGSLSSQLQTDYCDLVLKLAQRLQQLESQLGKRQRLFADVERVEAQLAEVERTSASDTCEASAVSDLEQCRAALERIPNAIQEVEGLIDEHLKDFPQGLNIFEQLFLDDCLRSLGSRTKIAYRLIQNRCHTVQRKINAWRKLSEKITTLQQDLGGPQGDELDWKARELLSTGEEAKGKSNGFKERALDIQSSVSHLHRYKEVWECLGLKWDVSRGRLDELQSQLCQAAKGFSAECDGYQMPLSEVEAVVSSLQKDCEALRDGSGSAPETGLISAKILSQRLQQARSLTQEELSQLDKSETLGASLKAAKRQQVKNLGDKIDGLAQAIQSQISALEEKCIPKPDLRSRLDHNLQIWRQVEAELQQPLQVDLETYMILGEKMYCKALEDVMGVELCVAEELMKKERGGVEDKPPNDLQTKLDELQNLRVQLKECVATRISALEEAYRTVKSYNEAVQKAADLVHQHESLLSSPLLSLCELEESCLLPHRTQEEFEAAKAEVETLTSNLRSLIKPNLKPQLEETLCDLVAKGLEIKEQNLKRKSHIQRCFEKYRRFTKSKEKICADLHDIKKIVGKSLYRRAGSYKEALEQSDQSKALASRLASMEEDLVKLRRDLGHLSPMCKENDRLLMDSVMSAMWLKWLSLLKEARGWEGRCEEQSQAWKSVSEEIERETIILDNLQEDLPENPKEKERSTKEELQAFLECANCYEDGVKAEEWFLRLILHRIRHILNIPQGPTEKGKDVPVVREIRVMHDRLKELQQKAQKQKDAVLYEIQDRAKASNEIDAVKNTLQDSTLLLHGVDLEALPERTAKLEEIQRAIDHQKQTFEQIMDRLRIKYSEMYTIVPVEIEKHAEDCKQVLQDLEEKVNTEVLKNSPHYTTDKKIEDINKGLQAIENMLQQKSADVTKAKEIQKRIWDLLDLWHYKMNELDSEVQDTVEQDPCQAQELMDRLMIPLQQYQQVSQRAERRTTQINRAASKMEASDELLKSTRAWLESTNRLLTEEAKSDSAKALNNHASTLQMALEDSEQKQNLLSAMYPELDELSALIETDSMVKRLNGVNEEVAALQQKIVGILPLIQHVADELEAIETEVRTMEKDVDKIKMILSPSEDTLEFSPKEHLKHGQVILAHIGPMKKALREIQSYQESLRLPGVKLQPFSAFQRAKQLLKDLKTLERMTREQNELLEPIVKEMEQREQEIDALKQFLKSHLDESPTEISLTAQAASYPEGEEMEKIKQKIVLLCQTKDDLLMTMKSSLLELHQRHEQSELEDEGVESTELEESGLASGGGTDRQLSKRGSLSLLPSLVEEAEDGSFLGEGESASSPVTSSAECSVTTLGDSAGEADTRDKPAAPEPAQLLHVCQAKVAELEGWLGKVKETLRSEGPARPMQQAVERHLAACQAMLLEIEQKVGSLLEDCKDRQADESRSLQQEAESLSLKLKDVKCNLEKVHGMLQDKYAEGR</sequence>
<evidence type="ECO:0000256" key="5">
    <source>
        <dbReference type="SAM" id="Coils"/>
    </source>
</evidence>
<feature type="coiled-coil region" evidence="5">
    <location>
        <begin position="2842"/>
        <end position="2869"/>
    </location>
</feature>
<feature type="compositionally biased region" description="Acidic residues" evidence="6">
    <location>
        <begin position="2691"/>
        <end position="2704"/>
    </location>
</feature>
<keyword evidence="2" id="KW-0597">Phosphoprotein</keyword>
<feature type="coiled-coil region" evidence="5">
    <location>
        <begin position="2587"/>
        <end position="2635"/>
    </location>
</feature>
<feature type="coiled-coil region" evidence="5">
    <location>
        <begin position="5"/>
        <end position="43"/>
    </location>
</feature>
<dbReference type="SUPFAM" id="SSF46966">
    <property type="entry name" value="Spectrin repeat"/>
    <property type="match status" value="2"/>
</dbReference>
<feature type="region of interest" description="Disordered" evidence="6">
    <location>
        <begin position="2686"/>
        <end position="2720"/>
    </location>
</feature>
<feature type="coiled-coil region" evidence="5">
    <location>
        <begin position="377"/>
        <end position="404"/>
    </location>
</feature>
<evidence type="ECO:0000256" key="1">
    <source>
        <dbReference type="ARBA" id="ARBA00004308"/>
    </source>
</evidence>
<evidence type="ECO:0000256" key="6">
    <source>
        <dbReference type="SAM" id="MobiDB-lite"/>
    </source>
</evidence>
<evidence type="ECO:0000256" key="2">
    <source>
        <dbReference type="ARBA" id="ARBA00022553"/>
    </source>
</evidence>
<feature type="coiled-coil region" evidence="5">
    <location>
        <begin position="615"/>
        <end position="649"/>
    </location>
</feature>
<feature type="compositionally biased region" description="Polar residues" evidence="6">
    <location>
        <begin position="2744"/>
        <end position="2761"/>
    </location>
</feature>
<feature type="compositionally biased region" description="Polar residues" evidence="6">
    <location>
        <begin position="980"/>
        <end position="1000"/>
    </location>
</feature>
<dbReference type="RefSeq" id="XP_015279037.1">
    <property type="nucleotide sequence ID" value="XM_015423551.1"/>
</dbReference>
<evidence type="ECO:0000313" key="8">
    <source>
        <dbReference type="RefSeq" id="XP_015279037.1"/>
    </source>
</evidence>
<reference evidence="8" key="1">
    <citation type="submission" date="2025-08" db="UniProtKB">
        <authorList>
            <consortium name="RefSeq"/>
        </authorList>
    </citation>
    <scope>IDENTIFICATION</scope>
</reference>
<gene>
    <name evidence="8" type="primary">LOC107120783</name>
</gene>
<keyword evidence="7" id="KW-1185">Reference proteome</keyword>
<feature type="coiled-coil region" evidence="5">
    <location>
        <begin position="2501"/>
        <end position="2528"/>
    </location>
</feature>
<proteinExistence type="predicted"/>
<dbReference type="GeneID" id="107120783"/>
<evidence type="ECO:0000256" key="3">
    <source>
        <dbReference type="ARBA" id="ARBA00022737"/>
    </source>
</evidence>
<dbReference type="PANTHER" id="PTHR14514">
    <property type="entry name" value="PKA ANCHORING PROTEIN"/>
    <property type="match status" value="1"/>
</dbReference>
<keyword evidence="5" id="KW-0175">Coiled coil</keyword>
<dbReference type="Proteomes" id="UP000694871">
    <property type="component" value="Unplaced"/>
</dbReference>
<dbReference type="SMART" id="SM00150">
    <property type="entry name" value="SPEC"/>
    <property type="match status" value="2"/>
</dbReference>
<comment type="subcellular location">
    <subcellularLocation>
        <location evidence="1">Endomembrane system</location>
    </subcellularLocation>
</comment>
<feature type="non-terminal residue" evidence="8">
    <location>
        <position position="2885"/>
    </location>
</feature>